<evidence type="ECO:0000313" key="1">
    <source>
        <dbReference type="EMBL" id="PBK68453.1"/>
    </source>
</evidence>
<sequence>MAELEGEREAEYAHLHYAQEHRSTRSGNDLDSCEGADTLFRRGASRGDQGRGMRVLFESAFCNMYLPIQFLCLMRYTEPPCKIKDMSEVDVVAVSLNI</sequence>
<organism evidence="1 2">
    <name type="scientific">Armillaria solidipes</name>
    <dbReference type="NCBI Taxonomy" id="1076256"/>
    <lineage>
        <taxon>Eukaryota</taxon>
        <taxon>Fungi</taxon>
        <taxon>Dikarya</taxon>
        <taxon>Basidiomycota</taxon>
        <taxon>Agaricomycotina</taxon>
        <taxon>Agaricomycetes</taxon>
        <taxon>Agaricomycetidae</taxon>
        <taxon>Agaricales</taxon>
        <taxon>Marasmiineae</taxon>
        <taxon>Physalacriaceae</taxon>
        <taxon>Armillaria</taxon>
    </lineage>
</organism>
<dbReference type="EMBL" id="KZ293432">
    <property type="protein sequence ID" value="PBK68453.1"/>
    <property type="molecule type" value="Genomic_DNA"/>
</dbReference>
<protein>
    <submittedName>
        <fullName evidence="1">Uncharacterized protein</fullName>
    </submittedName>
</protein>
<proteinExistence type="predicted"/>
<reference evidence="2" key="1">
    <citation type="journal article" date="2017" name="Nat. Ecol. Evol.">
        <title>Genome expansion and lineage-specific genetic innovations in the forest pathogenic fungi Armillaria.</title>
        <authorList>
            <person name="Sipos G."/>
            <person name="Prasanna A.N."/>
            <person name="Walter M.C."/>
            <person name="O'Connor E."/>
            <person name="Balint B."/>
            <person name="Krizsan K."/>
            <person name="Kiss B."/>
            <person name="Hess J."/>
            <person name="Varga T."/>
            <person name="Slot J."/>
            <person name="Riley R."/>
            <person name="Boka B."/>
            <person name="Rigling D."/>
            <person name="Barry K."/>
            <person name="Lee J."/>
            <person name="Mihaltcheva S."/>
            <person name="LaButti K."/>
            <person name="Lipzen A."/>
            <person name="Waldron R."/>
            <person name="Moloney N.M."/>
            <person name="Sperisen C."/>
            <person name="Kredics L."/>
            <person name="Vagvoelgyi C."/>
            <person name="Patrignani A."/>
            <person name="Fitzpatrick D."/>
            <person name="Nagy I."/>
            <person name="Doyle S."/>
            <person name="Anderson J.B."/>
            <person name="Grigoriev I.V."/>
            <person name="Gueldener U."/>
            <person name="Muensterkoetter M."/>
            <person name="Nagy L.G."/>
        </authorList>
    </citation>
    <scope>NUCLEOTIDE SEQUENCE [LARGE SCALE GENOMIC DNA]</scope>
    <source>
        <strain evidence="2">28-4</strain>
    </source>
</reference>
<evidence type="ECO:0000313" key="2">
    <source>
        <dbReference type="Proteomes" id="UP000218334"/>
    </source>
</evidence>
<dbReference type="AlphaFoldDB" id="A0A2H3BX31"/>
<gene>
    <name evidence="1" type="ORF">ARMSODRAFT_1019585</name>
</gene>
<dbReference type="Proteomes" id="UP000218334">
    <property type="component" value="Unassembled WGS sequence"/>
</dbReference>
<accession>A0A2H3BX31</accession>
<name>A0A2H3BX31_9AGAR</name>
<keyword evidence="2" id="KW-1185">Reference proteome</keyword>